<name>A0A1G5FPI4_9GAMM</name>
<dbReference type="InterPro" id="IPR016152">
    <property type="entry name" value="PTrfase/Anion_transptr"/>
</dbReference>
<dbReference type="RefSeq" id="WP_143004135.1">
    <property type="nucleotide sequence ID" value="NZ_FMUN01000005.1"/>
</dbReference>
<protein>
    <submittedName>
        <fullName evidence="3">PTS IIA-like nitrogen-regulatory protein PtsN</fullName>
    </submittedName>
</protein>
<dbReference type="PROSITE" id="PS51094">
    <property type="entry name" value="PTS_EIIA_TYPE_2"/>
    <property type="match status" value="1"/>
</dbReference>
<dbReference type="GO" id="GO:0008982">
    <property type="term" value="F:protein-N(PI)-phosphohistidine-sugar phosphotransferase activity"/>
    <property type="evidence" value="ECO:0007669"/>
    <property type="project" value="InterPro"/>
</dbReference>
<evidence type="ECO:0000313" key="4">
    <source>
        <dbReference type="Proteomes" id="UP000183104"/>
    </source>
</evidence>
<feature type="compositionally biased region" description="Pro residues" evidence="1">
    <location>
        <begin position="1"/>
        <end position="10"/>
    </location>
</feature>
<proteinExistence type="predicted"/>
<feature type="domain" description="PTS EIIA type-2" evidence="2">
    <location>
        <begin position="29"/>
        <end position="172"/>
    </location>
</feature>
<dbReference type="Proteomes" id="UP000183104">
    <property type="component" value="Unassembled WGS sequence"/>
</dbReference>
<dbReference type="GO" id="GO:0030295">
    <property type="term" value="F:protein kinase activator activity"/>
    <property type="evidence" value="ECO:0007669"/>
    <property type="project" value="TreeGrafter"/>
</dbReference>
<reference evidence="4" key="1">
    <citation type="submission" date="2016-10" db="EMBL/GenBank/DDBJ databases">
        <authorList>
            <person name="Varghese N."/>
        </authorList>
    </citation>
    <scope>NUCLEOTIDE SEQUENCE [LARGE SCALE GENOMIC DNA]</scope>
    <source>
        <strain evidence="4">HL 19</strain>
    </source>
</reference>
<organism evidence="3 4">
    <name type="scientific">Thiohalorhabdus denitrificans</name>
    <dbReference type="NCBI Taxonomy" id="381306"/>
    <lineage>
        <taxon>Bacteria</taxon>
        <taxon>Pseudomonadati</taxon>
        <taxon>Pseudomonadota</taxon>
        <taxon>Gammaproteobacteria</taxon>
        <taxon>Thiohalorhabdales</taxon>
        <taxon>Thiohalorhabdaceae</taxon>
        <taxon>Thiohalorhabdus</taxon>
    </lineage>
</organism>
<dbReference type="Gene3D" id="3.40.930.10">
    <property type="entry name" value="Mannitol-specific EII, Chain A"/>
    <property type="match status" value="1"/>
</dbReference>
<dbReference type="PANTHER" id="PTHR47738:SF1">
    <property type="entry name" value="NITROGEN REGULATORY PROTEIN"/>
    <property type="match status" value="1"/>
</dbReference>
<dbReference type="STRING" id="381306.AN478_03635"/>
<evidence type="ECO:0000313" key="3">
    <source>
        <dbReference type="EMBL" id="SCY41047.1"/>
    </source>
</evidence>
<keyword evidence="4" id="KW-1185">Reference proteome</keyword>
<gene>
    <name evidence="3" type="ORF">SAMN05661077_2051</name>
</gene>
<dbReference type="Pfam" id="PF00359">
    <property type="entry name" value="PTS_EIIA_2"/>
    <property type="match status" value="1"/>
</dbReference>
<dbReference type="GO" id="GO:0009401">
    <property type="term" value="P:phosphoenolpyruvate-dependent sugar phosphotransferase system"/>
    <property type="evidence" value="ECO:0007669"/>
    <property type="project" value="InterPro"/>
</dbReference>
<dbReference type="OrthoDB" id="95460at2"/>
<dbReference type="CDD" id="cd00211">
    <property type="entry name" value="PTS_IIA_fru"/>
    <property type="match status" value="1"/>
</dbReference>
<dbReference type="InterPro" id="IPR006320">
    <property type="entry name" value="PTS_Nitro_regul"/>
</dbReference>
<evidence type="ECO:0000256" key="1">
    <source>
        <dbReference type="SAM" id="MobiDB-lite"/>
    </source>
</evidence>
<dbReference type="PROSITE" id="PS00372">
    <property type="entry name" value="PTS_EIIA_TYPE_2_HIS"/>
    <property type="match status" value="1"/>
</dbReference>
<dbReference type="AlphaFoldDB" id="A0A1G5FPI4"/>
<dbReference type="InterPro" id="IPR051541">
    <property type="entry name" value="PTS_SugarTrans_NitroReg"/>
</dbReference>
<dbReference type="EMBL" id="FMUN01000005">
    <property type="protein sequence ID" value="SCY41047.1"/>
    <property type="molecule type" value="Genomic_DNA"/>
</dbReference>
<feature type="region of interest" description="Disordered" evidence="1">
    <location>
        <begin position="1"/>
        <end position="27"/>
    </location>
</feature>
<dbReference type="SUPFAM" id="SSF55804">
    <property type="entry name" value="Phoshotransferase/anion transport protein"/>
    <property type="match status" value="1"/>
</dbReference>
<dbReference type="PANTHER" id="PTHR47738">
    <property type="entry name" value="PTS SYSTEM FRUCTOSE-LIKE EIIA COMPONENT-RELATED"/>
    <property type="match status" value="1"/>
</dbReference>
<dbReference type="InterPro" id="IPR002178">
    <property type="entry name" value="PTS_EIIA_type-2_dom"/>
</dbReference>
<evidence type="ECO:0000259" key="2">
    <source>
        <dbReference type="PROSITE" id="PS51094"/>
    </source>
</evidence>
<accession>A0A1G5FPI4</accession>
<dbReference type="NCBIfam" id="TIGR01419">
    <property type="entry name" value="nitro_reg_IIA"/>
    <property type="match status" value="1"/>
</dbReference>
<sequence length="179" mass="20159">MPRNSPPKPPTEPEDGEPQEANGPIRVRDLLSRGRIRTDLAASSKKSLLDQLAEEFHADHPELDEREVFQTLLRREQLGSTAVGHGVALPHGRMADLDRPLGAFTRLEEPTDFDALDDQPVSLVFALLVPDEENDQHLQVLSRLARMLDDGEFRERLRHAPGRELYDLLVGKDEEMASQ</sequence>